<dbReference type="SUPFAM" id="SSF52172">
    <property type="entry name" value="CheY-like"/>
    <property type="match status" value="1"/>
</dbReference>
<dbReference type="SUPFAM" id="SSF46689">
    <property type="entry name" value="Homeodomain-like"/>
    <property type="match status" value="2"/>
</dbReference>
<evidence type="ECO:0000256" key="4">
    <source>
        <dbReference type="ARBA" id="ARBA00023163"/>
    </source>
</evidence>
<proteinExistence type="predicted"/>
<dbReference type="InterPro" id="IPR020449">
    <property type="entry name" value="Tscrpt_reg_AraC-type_HTH"/>
</dbReference>
<evidence type="ECO:0000256" key="1">
    <source>
        <dbReference type="ARBA" id="ARBA00018672"/>
    </source>
</evidence>
<gene>
    <name evidence="9" type="ORF">LIZ65_19780</name>
</gene>
<dbReference type="PANTHER" id="PTHR43280">
    <property type="entry name" value="ARAC-FAMILY TRANSCRIPTIONAL REGULATOR"/>
    <property type="match status" value="1"/>
</dbReference>
<evidence type="ECO:0000256" key="2">
    <source>
        <dbReference type="ARBA" id="ARBA00023015"/>
    </source>
</evidence>
<dbReference type="Pfam" id="PF00072">
    <property type="entry name" value="Response_reg"/>
    <property type="match status" value="1"/>
</dbReference>
<dbReference type="PROSITE" id="PS01124">
    <property type="entry name" value="HTH_ARAC_FAMILY_2"/>
    <property type="match status" value="1"/>
</dbReference>
<dbReference type="Proteomes" id="UP001299546">
    <property type="component" value="Unassembled WGS sequence"/>
</dbReference>
<feature type="domain" description="HTH araC/xylS-type" evidence="7">
    <location>
        <begin position="142"/>
        <end position="240"/>
    </location>
</feature>
<dbReference type="Gene3D" id="3.40.50.2300">
    <property type="match status" value="1"/>
</dbReference>
<dbReference type="Pfam" id="PF12833">
    <property type="entry name" value="HTH_18"/>
    <property type="match status" value="1"/>
</dbReference>
<comment type="function">
    <text evidence="5">May play the central regulatory role in sporulation. It may be an element of the effector pathway responsible for the activation of sporulation genes in response to nutritional stress. Spo0A may act in concert with spo0H (a sigma factor) to control the expression of some genes that are critical to the sporulation process.</text>
</comment>
<evidence type="ECO:0000313" key="9">
    <source>
        <dbReference type="EMBL" id="MCB7389526.1"/>
    </source>
</evidence>
<evidence type="ECO:0000256" key="3">
    <source>
        <dbReference type="ARBA" id="ARBA00023125"/>
    </source>
</evidence>
<dbReference type="InterPro" id="IPR001789">
    <property type="entry name" value="Sig_transdc_resp-reg_receiver"/>
</dbReference>
<keyword evidence="6" id="KW-0597">Phosphoprotein</keyword>
<dbReference type="CDD" id="cd17536">
    <property type="entry name" value="REC_YesN-like"/>
    <property type="match status" value="1"/>
</dbReference>
<dbReference type="RefSeq" id="WP_066730840.1">
    <property type="nucleotide sequence ID" value="NZ_JAJCIQ010000004.1"/>
</dbReference>
<keyword evidence="2" id="KW-0805">Transcription regulation</keyword>
<dbReference type="Gene3D" id="1.10.10.60">
    <property type="entry name" value="Homeodomain-like"/>
    <property type="match status" value="2"/>
</dbReference>
<dbReference type="InterPro" id="IPR011006">
    <property type="entry name" value="CheY-like_superfamily"/>
</dbReference>
<evidence type="ECO:0000256" key="5">
    <source>
        <dbReference type="ARBA" id="ARBA00024867"/>
    </source>
</evidence>
<protein>
    <recommendedName>
        <fullName evidence="1">Stage 0 sporulation protein A homolog</fullName>
    </recommendedName>
</protein>
<organism evidence="9 10">
    <name type="scientific">Bariatricus massiliensis</name>
    <dbReference type="NCBI Taxonomy" id="1745713"/>
    <lineage>
        <taxon>Bacteria</taxon>
        <taxon>Bacillati</taxon>
        <taxon>Bacillota</taxon>
        <taxon>Clostridia</taxon>
        <taxon>Lachnospirales</taxon>
        <taxon>Lachnospiraceae</taxon>
        <taxon>Bariatricus</taxon>
    </lineage>
</organism>
<feature type="modified residue" description="4-aspartylphosphate" evidence="6">
    <location>
        <position position="55"/>
    </location>
</feature>
<reference evidence="9 10" key="1">
    <citation type="submission" date="2021-10" db="EMBL/GenBank/DDBJ databases">
        <title>Collection of gut derived symbiotic bacterial strains cultured from healthy donors.</title>
        <authorList>
            <person name="Lin H."/>
            <person name="Littmann E."/>
            <person name="Kohout C."/>
            <person name="Pamer E.G."/>
        </authorList>
    </citation>
    <scope>NUCLEOTIDE SEQUENCE [LARGE SCALE GENOMIC DNA]</scope>
    <source>
        <strain evidence="9 10">DFI.1.165</strain>
    </source>
</reference>
<evidence type="ECO:0000259" key="7">
    <source>
        <dbReference type="PROSITE" id="PS01124"/>
    </source>
</evidence>
<keyword evidence="10" id="KW-1185">Reference proteome</keyword>
<evidence type="ECO:0000259" key="8">
    <source>
        <dbReference type="PROSITE" id="PS50110"/>
    </source>
</evidence>
<dbReference type="PROSITE" id="PS50110">
    <property type="entry name" value="RESPONSE_REGULATORY"/>
    <property type="match status" value="1"/>
</dbReference>
<evidence type="ECO:0000313" key="10">
    <source>
        <dbReference type="Proteomes" id="UP001299546"/>
    </source>
</evidence>
<dbReference type="PRINTS" id="PR00032">
    <property type="entry name" value="HTHARAC"/>
</dbReference>
<comment type="caution">
    <text evidence="9">The sequence shown here is derived from an EMBL/GenBank/DDBJ whole genome shotgun (WGS) entry which is preliminary data.</text>
</comment>
<feature type="domain" description="Response regulatory" evidence="8">
    <location>
        <begin position="3"/>
        <end position="120"/>
    </location>
</feature>
<name>A0ABS8DM35_9FIRM</name>
<dbReference type="EMBL" id="JAJCIS010000030">
    <property type="protein sequence ID" value="MCB7389526.1"/>
    <property type="molecule type" value="Genomic_DNA"/>
</dbReference>
<evidence type="ECO:0000256" key="6">
    <source>
        <dbReference type="PROSITE-ProRule" id="PRU00169"/>
    </source>
</evidence>
<sequence>MYRVLLAEDEYIERKYLRKIFKKHSDQFEVVGEALNGNDAVKKAGLLHPDIIIMDINMAALNGLEAARAIKDTAPTTIIILNTAFAEFEFARLALEYKLDGYLLKPSSETDILASIEKSIRSTGSSDTCPNHQKSGSENIVTQVQDYVDSYYSRRLSLEEIAQSVHFSPAYISSLFRKETGMTITDYIRKVRLSHALTMLEQSPSAVGEIAKACGFSNISHFNRVFKKYTGNSPMELRKKMHADDSN</sequence>
<dbReference type="SMART" id="SM00342">
    <property type="entry name" value="HTH_ARAC"/>
    <property type="match status" value="1"/>
</dbReference>
<accession>A0ABS8DM35</accession>
<dbReference type="InterPro" id="IPR009057">
    <property type="entry name" value="Homeodomain-like_sf"/>
</dbReference>
<keyword evidence="3" id="KW-0238">DNA-binding</keyword>
<keyword evidence="4" id="KW-0804">Transcription</keyword>
<dbReference type="InterPro" id="IPR018060">
    <property type="entry name" value="HTH_AraC"/>
</dbReference>
<dbReference type="SMART" id="SM00448">
    <property type="entry name" value="REC"/>
    <property type="match status" value="1"/>
</dbReference>
<dbReference type="PANTHER" id="PTHR43280:SF2">
    <property type="entry name" value="HTH-TYPE TRANSCRIPTIONAL REGULATOR EXSA"/>
    <property type="match status" value="1"/>
</dbReference>